<evidence type="ECO:0000256" key="6">
    <source>
        <dbReference type="ARBA" id="ARBA00023015"/>
    </source>
</evidence>
<evidence type="ECO:0000259" key="11">
    <source>
        <dbReference type="PROSITE" id="PS50157"/>
    </source>
</evidence>
<dbReference type="InterPro" id="IPR013087">
    <property type="entry name" value="Znf_C2H2_type"/>
</dbReference>
<evidence type="ECO:0000256" key="7">
    <source>
        <dbReference type="ARBA" id="ARBA00023163"/>
    </source>
</evidence>
<feature type="domain" description="C2H2-type" evidence="11">
    <location>
        <begin position="63"/>
        <end position="90"/>
    </location>
</feature>
<dbReference type="GO" id="GO:0005634">
    <property type="term" value="C:nucleus"/>
    <property type="evidence" value="ECO:0007669"/>
    <property type="project" value="UniProtKB-SubCell"/>
</dbReference>
<dbReference type="PANTHER" id="PTHR33539">
    <property type="entry name" value="UPF0764 PROTEIN C16ORF89"/>
    <property type="match status" value="1"/>
</dbReference>
<dbReference type="PANTHER" id="PTHR33539:SF1">
    <property type="entry name" value="UPF0764 PROTEIN C16ORF89"/>
    <property type="match status" value="1"/>
</dbReference>
<evidence type="ECO:0000256" key="5">
    <source>
        <dbReference type="ARBA" id="ARBA00022833"/>
    </source>
</evidence>
<dbReference type="GO" id="GO:0008270">
    <property type="term" value="F:zinc ion binding"/>
    <property type="evidence" value="ECO:0007669"/>
    <property type="project" value="UniProtKB-KW"/>
</dbReference>
<name>A0AAE1FCC5_PETCI</name>
<keyword evidence="2" id="KW-0479">Metal-binding</keyword>
<evidence type="ECO:0000256" key="10">
    <source>
        <dbReference type="SAM" id="MobiDB-lite"/>
    </source>
</evidence>
<dbReference type="EMBL" id="JAWQEG010002576">
    <property type="protein sequence ID" value="KAK3871016.1"/>
    <property type="molecule type" value="Genomic_DNA"/>
</dbReference>
<keyword evidence="8" id="KW-0539">Nucleus</keyword>
<dbReference type="Pfam" id="PF15882">
    <property type="entry name" value="DUF4735"/>
    <property type="match status" value="1"/>
</dbReference>
<evidence type="ECO:0000256" key="4">
    <source>
        <dbReference type="ARBA" id="ARBA00022771"/>
    </source>
</evidence>
<evidence type="ECO:0000313" key="13">
    <source>
        <dbReference type="Proteomes" id="UP001286313"/>
    </source>
</evidence>
<evidence type="ECO:0000256" key="3">
    <source>
        <dbReference type="ARBA" id="ARBA00022737"/>
    </source>
</evidence>
<protein>
    <recommendedName>
        <fullName evidence="11">C2H2-type domain-containing protein</fullName>
    </recommendedName>
</protein>
<dbReference type="InterPro" id="IPR036236">
    <property type="entry name" value="Znf_C2H2_sf"/>
</dbReference>
<dbReference type="PROSITE" id="PS50157">
    <property type="entry name" value="ZINC_FINGER_C2H2_2"/>
    <property type="match status" value="2"/>
</dbReference>
<evidence type="ECO:0000256" key="1">
    <source>
        <dbReference type="ARBA" id="ARBA00004123"/>
    </source>
</evidence>
<dbReference type="InterPro" id="IPR031751">
    <property type="entry name" value="DUF4735"/>
</dbReference>
<dbReference type="GO" id="GO:0016020">
    <property type="term" value="C:membrane"/>
    <property type="evidence" value="ECO:0007669"/>
    <property type="project" value="TreeGrafter"/>
</dbReference>
<evidence type="ECO:0000256" key="9">
    <source>
        <dbReference type="PROSITE-ProRule" id="PRU00042"/>
    </source>
</evidence>
<evidence type="ECO:0000256" key="8">
    <source>
        <dbReference type="ARBA" id="ARBA00023242"/>
    </source>
</evidence>
<dbReference type="SUPFAM" id="SSF57667">
    <property type="entry name" value="beta-beta-alpha zinc fingers"/>
    <property type="match status" value="2"/>
</dbReference>
<dbReference type="AlphaFoldDB" id="A0AAE1FCC5"/>
<evidence type="ECO:0000313" key="12">
    <source>
        <dbReference type="EMBL" id="KAK3871016.1"/>
    </source>
</evidence>
<gene>
    <name evidence="12" type="ORF">Pcinc_023812</name>
</gene>
<feature type="compositionally biased region" description="Acidic residues" evidence="10">
    <location>
        <begin position="148"/>
        <end position="161"/>
    </location>
</feature>
<proteinExistence type="predicted"/>
<comment type="subcellular location">
    <subcellularLocation>
        <location evidence="1">Nucleus</location>
    </subcellularLocation>
</comment>
<feature type="domain" description="C2H2-type" evidence="11">
    <location>
        <begin position="35"/>
        <end position="62"/>
    </location>
</feature>
<dbReference type="Proteomes" id="UP001286313">
    <property type="component" value="Unassembled WGS sequence"/>
</dbReference>
<keyword evidence="5" id="KW-0862">Zinc</keyword>
<sequence>MIGVASLNVVSTTTSSTSSSTTTPNIPPYCSPRFHYCPYCAYTTIITSKLTEHLRTHTSQKPFPCPHCPFEAIQVESIRAHIRTHTGEKPFACVHCPYRSTQKGNLKRHVIKHHFYPLQSRAYPPEFLYQAAHREILPPPTPTFCDSTNDDDDDDSDENDSDATCLSLSPSLSSPPPAEPLLKTLKKVLKATKRVLHFFIQDVTGMNTDAVLGTNIAEGQLQLLTARVEEARYPLLLGEGCEEQWGKVKVEIRELWQAAFRATTKGLQWLKESRPSYAYRGLEEALEPGFWKVNMLAVNTNNSPHDNNNNNNNINASLSTILAGKMKEEDSDICLTQCFGEAEVVARAGFPQHYQDLFMEQGALCGLVGHSKFFTTNWIRSVLSWQRSSGCYGDITLLYQHNTNTTLHRVRRDENLMSCHCLAHRSAVAVAYLGVAARFLTNDILHNHDH</sequence>
<reference evidence="12" key="1">
    <citation type="submission" date="2023-10" db="EMBL/GenBank/DDBJ databases">
        <title>Genome assemblies of two species of porcelain crab, Petrolisthes cinctipes and Petrolisthes manimaculis (Anomura: Porcellanidae).</title>
        <authorList>
            <person name="Angst P."/>
        </authorList>
    </citation>
    <scope>NUCLEOTIDE SEQUENCE</scope>
    <source>
        <strain evidence="12">PB745_01</strain>
        <tissue evidence="12">Gill</tissue>
    </source>
</reference>
<comment type="caution">
    <text evidence="12">The sequence shown here is derived from an EMBL/GenBank/DDBJ whole genome shotgun (WGS) entry which is preliminary data.</text>
</comment>
<accession>A0AAE1FCC5</accession>
<keyword evidence="3" id="KW-0677">Repeat</keyword>
<dbReference type="GO" id="GO:0005829">
    <property type="term" value="C:cytosol"/>
    <property type="evidence" value="ECO:0007669"/>
    <property type="project" value="TreeGrafter"/>
</dbReference>
<keyword evidence="7" id="KW-0804">Transcription</keyword>
<dbReference type="Gene3D" id="3.30.160.60">
    <property type="entry name" value="Classic Zinc Finger"/>
    <property type="match status" value="3"/>
</dbReference>
<keyword evidence="13" id="KW-1185">Reference proteome</keyword>
<feature type="region of interest" description="Disordered" evidence="10">
    <location>
        <begin position="139"/>
        <end position="177"/>
    </location>
</feature>
<dbReference type="SMART" id="SM00355">
    <property type="entry name" value="ZnF_C2H2"/>
    <property type="match status" value="3"/>
</dbReference>
<keyword evidence="4 9" id="KW-0863">Zinc-finger</keyword>
<evidence type="ECO:0000256" key="2">
    <source>
        <dbReference type="ARBA" id="ARBA00022723"/>
    </source>
</evidence>
<organism evidence="12 13">
    <name type="scientific">Petrolisthes cinctipes</name>
    <name type="common">Flat porcelain crab</name>
    <dbReference type="NCBI Taxonomy" id="88211"/>
    <lineage>
        <taxon>Eukaryota</taxon>
        <taxon>Metazoa</taxon>
        <taxon>Ecdysozoa</taxon>
        <taxon>Arthropoda</taxon>
        <taxon>Crustacea</taxon>
        <taxon>Multicrustacea</taxon>
        <taxon>Malacostraca</taxon>
        <taxon>Eumalacostraca</taxon>
        <taxon>Eucarida</taxon>
        <taxon>Decapoda</taxon>
        <taxon>Pleocyemata</taxon>
        <taxon>Anomura</taxon>
        <taxon>Galatheoidea</taxon>
        <taxon>Porcellanidae</taxon>
        <taxon>Petrolisthes</taxon>
    </lineage>
</organism>
<keyword evidence="6" id="KW-0805">Transcription regulation</keyword>
<dbReference type="FunFam" id="3.30.160.60:FF:000130">
    <property type="entry name" value="Spalt-like transcription factor 4"/>
    <property type="match status" value="1"/>
</dbReference>